<gene>
    <name evidence="3" type="ORF">KSX_75480</name>
</gene>
<name>A0A8J3MY84_9CHLR</name>
<dbReference type="InterPro" id="IPR012337">
    <property type="entry name" value="RNaseH-like_sf"/>
</dbReference>
<proteinExistence type="predicted"/>
<dbReference type="InterPro" id="IPR050900">
    <property type="entry name" value="Transposase_IS3/IS150/IS904"/>
</dbReference>
<accession>A0A8J3MY84</accession>
<dbReference type="PANTHER" id="PTHR46889:SF4">
    <property type="entry name" value="TRANSPOSASE INSO FOR INSERTION SEQUENCE ELEMENT IS911B-RELATED"/>
    <property type="match status" value="1"/>
</dbReference>
<evidence type="ECO:0000313" key="3">
    <source>
        <dbReference type="EMBL" id="GHO49385.1"/>
    </source>
</evidence>
<dbReference type="Pfam" id="PF13276">
    <property type="entry name" value="HTH_21"/>
    <property type="match status" value="1"/>
</dbReference>
<dbReference type="Gene3D" id="3.30.420.10">
    <property type="entry name" value="Ribonuclease H-like superfamily/Ribonuclease H"/>
    <property type="match status" value="1"/>
</dbReference>
<dbReference type="PANTHER" id="PTHR46889">
    <property type="entry name" value="TRANSPOSASE INSF FOR INSERTION SEQUENCE IS3B-RELATED"/>
    <property type="match status" value="1"/>
</dbReference>
<dbReference type="Pfam" id="PF00665">
    <property type="entry name" value="rve"/>
    <property type="match status" value="1"/>
</dbReference>
<feature type="domain" description="Integrase catalytic" evidence="2">
    <location>
        <begin position="72"/>
        <end position="151"/>
    </location>
</feature>
<protein>
    <recommendedName>
        <fullName evidence="2">Integrase catalytic domain-containing protein</fullName>
    </recommendedName>
</protein>
<dbReference type="InterPro" id="IPR036397">
    <property type="entry name" value="RNaseH_sf"/>
</dbReference>
<evidence type="ECO:0000259" key="2">
    <source>
        <dbReference type="PROSITE" id="PS50994"/>
    </source>
</evidence>
<dbReference type="EMBL" id="BNJF01000005">
    <property type="protein sequence ID" value="GHO49385.1"/>
    <property type="molecule type" value="Genomic_DNA"/>
</dbReference>
<organism evidence="3 4">
    <name type="scientific">Ktedonospora formicarum</name>
    <dbReference type="NCBI Taxonomy" id="2778364"/>
    <lineage>
        <taxon>Bacteria</taxon>
        <taxon>Bacillati</taxon>
        <taxon>Chloroflexota</taxon>
        <taxon>Ktedonobacteria</taxon>
        <taxon>Ktedonobacterales</taxon>
        <taxon>Ktedonobacteraceae</taxon>
        <taxon>Ktedonospora</taxon>
    </lineage>
</organism>
<reference evidence="3" key="1">
    <citation type="submission" date="2020-10" db="EMBL/GenBank/DDBJ databases">
        <title>Taxonomic study of unclassified bacteria belonging to the class Ktedonobacteria.</title>
        <authorList>
            <person name="Yabe S."/>
            <person name="Wang C.M."/>
            <person name="Zheng Y."/>
            <person name="Sakai Y."/>
            <person name="Cavaletti L."/>
            <person name="Monciardini P."/>
            <person name="Donadio S."/>
        </authorList>
    </citation>
    <scope>NUCLEOTIDE SEQUENCE</scope>
    <source>
        <strain evidence="3">SOSP1-1</strain>
    </source>
</reference>
<keyword evidence="4" id="KW-1185">Reference proteome</keyword>
<comment type="caution">
    <text evidence="3">The sequence shown here is derived from an EMBL/GenBank/DDBJ whole genome shotgun (WGS) entry which is preliminary data.</text>
</comment>
<dbReference type="PROSITE" id="PS50994">
    <property type="entry name" value="INTEGRASE"/>
    <property type="match status" value="1"/>
</dbReference>
<dbReference type="Proteomes" id="UP000612362">
    <property type="component" value="Unassembled WGS sequence"/>
</dbReference>
<dbReference type="SUPFAM" id="SSF53098">
    <property type="entry name" value="Ribonuclease H-like"/>
    <property type="match status" value="1"/>
</dbReference>
<sequence>MEHRIDEIYTQCPFYGSRKITEQLRLDGLLVNRKAVQRHMREMGIEGISPDPNLSKRTRKEGIFPSLLRHTTSQYPNHVWRLDITYIRLRTSWMYLVAIIDWYSRYVVSWEMDQTLELPFVLIALERALAQAIPTICNSDQGAILPAHSTNRCSWQQGCKSAWMEKDGHWIIFLRSDYGER</sequence>
<comment type="function">
    <text evidence="1">Involved in the transposition of the insertion sequence.</text>
</comment>
<evidence type="ECO:0000313" key="4">
    <source>
        <dbReference type="Proteomes" id="UP000612362"/>
    </source>
</evidence>
<dbReference type="AlphaFoldDB" id="A0A8J3MY84"/>
<evidence type="ECO:0000256" key="1">
    <source>
        <dbReference type="ARBA" id="ARBA00002286"/>
    </source>
</evidence>
<dbReference type="GO" id="GO:0003676">
    <property type="term" value="F:nucleic acid binding"/>
    <property type="evidence" value="ECO:0007669"/>
    <property type="project" value="InterPro"/>
</dbReference>
<dbReference type="InterPro" id="IPR001584">
    <property type="entry name" value="Integrase_cat-core"/>
</dbReference>
<dbReference type="GO" id="GO:0015074">
    <property type="term" value="P:DNA integration"/>
    <property type="evidence" value="ECO:0007669"/>
    <property type="project" value="InterPro"/>
</dbReference>
<dbReference type="InterPro" id="IPR025948">
    <property type="entry name" value="HTH-like_dom"/>
</dbReference>